<keyword evidence="2" id="KW-1185">Reference proteome</keyword>
<name>A0AAD5TVS6_9FUNG</name>
<evidence type="ECO:0000313" key="2">
    <source>
        <dbReference type="Proteomes" id="UP001211065"/>
    </source>
</evidence>
<dbReference type="EMBL" id="JADGJW010001009">
    <property type="protein sequence ID" value="KAJ3208155.1"/>
    <property type="molecule type" value="Genomic_DNA"/>
</dbReference>
<sequence length="437" mass="50670">MVYDPAVQRLQRLHPEYFHFKSLNINLLKEETQISKKKKFKLITMTLIETNKNKKLKNDEIVNNGELQISKNPSGIVDSKKEENNECNSKEDIINLKHVMKRMKPKTGNDNLSLENKNLLIQKRLGILQNELDGLNQDIFENNLFIQVLSERKICLEQKDLKIKEFLREYLVETLKKVYQTELVEEPAQHAAFLPSIEINNDKKIEVALNLILDKLKVFAVDLKFEEEINENLNELELKKNSPELKNKKENEKRLPTNEMKLSTTMPDINRCTTVTVNSEKFKPFQKKLNLDCKLLGFELFGNCKLESKLAGSFIKIDGDESFYSSCVTIAQNKKRLTLENFASSRLPLKKQELLLPSIFSEIKMSVGRTLTKKKEAPLTSFPSCTGYDETPKLSHLKFNDEREFKKKVSKKTLKVIKDQKLREQKNYNLKAVLSNG</sequence>
<comment type="caution">
    <text evidence="1">The sequence shown here is derived from an EMBL/GenBank/DDBJ whole genome shotgun (WGS) entry which is preliminary data.</text>
</comment>
<dbReference type="AlphaFoldDB" id="A0AAD5TVS6"/>
<evidence type="ECO:0000313" key="1">
    <source>
        <dbReference type="EMBL" id="KAJ3208155.1"/>
    </source>
</evidence>
<accession>A0AAD5TVS6</accession>
<gene>
    <name evidence="1" type="ORF">HK099_000110</name>
</gene>
<protein>
    <submittedName>
        <fullName evidence="1">Uncharacterized protein</fullName>
    </submittedName>
</protein>
<dbReference type="Proteomes" id="UP001211065">
    <property type="component" value="Unassembled WGS sequence"/>
</dbReference>
<reference evidence="1" key="1">
    <citation type="submission" date="2020-05" db="EMBL/GenBank/DDBJ databases">
        <title>Phylogenomic resolution of chytrid fungi.</title>
        <authorList>
            <person name="Stajich J.E."/>
            <person name="Amses K."/>
            <person name="Simmons R."/>
            <person name="Seto K."/>
            <person name="Myers J."/>
            <person name="Bonds A."/>
            <person name="Quandt C.A."/>
            <person name="Barry K."/>
            <person name="Liu P."/>
            <person name="Grigoriev I."/>
            <person name="Longcore J.E."/>
            <person name="James T.Y."/>
        </authorList>
    </citation>
    <scope>NUCLEOTIDE SEQUENCE</scope>
    <source>
        <strain evidence="1">JEL0476</strain>
    </source>
</reference>
<organism evidence="1 2">
    <name type="scientific">Clydaea vesicula</name>
    <dbReference type="NCBI Taxonomy" id="447962"/>
    <lineage>
        <taxon>Eukaryota</taxon>
        <taxon>Fungi</taxon>
        <taxon>Fungi incertae sedis</taxon>
        <taxon>Chytridiomycota</taxon>
        <taxon>Chytridiomycota incertae sedis</taxon>
        <taxon>Chytridiomycetes</taxon>
        <taxon>Lobulomycetales</taxon>
        <taxon>Lobulomycetaceae</taxon>
        <taxon>Clydaea</taxon>
    </lineage>
</organism>
<proteinExistence type="predicted"/>